<dbReference type="Pfam" id="PF13177">
    <property type="entry name" value="DNA_pol3_delta2"/>
    <property type="match status" value="1"/>
</dbReference>
<evidence type="ECO:0000313" key="1">
    <source>
        <dbReference type="EMBL" id="MCS4037328.1"/>
    </source>
</evidence>
<keyword evidence="1" id="KW-0808">Transferase</keyword>
<dbReference type="PANTHER" id="PTHR11669:SF8">
    <property type="entry name" value="DNA POLYMERASE III SUBUNIT DELTA"/>
    <property type="match status" value="1"/>
</dbReference>
<accession>A0A9X2UMN8</accession>
<dbReference type="EC" id="2.7.7.7" evidence="1"/>
<proteinExistence type="predicted"/>
<reference evidence="1" key="1">
    <citation type="submission" date="2022-08" db="EMBL/GenBank/DDBJ databases">
        <title>Genomic Encyclopedia of Type Strains, Phase V (KMG-V): Genome sequencing to study the core and pangenomes of soil and plant-associated prokaryotes.</title>
        <authorList>
            <person name="Whitman W."/>
        </authorList>
    </citation>
    <scope>NUCLEOTIDE SEQUENCE</scope>
    <source>
        <strain evidence="1">SP3012</strain>
    </source>
</reference>
<name>A0A9X2UMN8_9BACT</name>
<dbReference type="InterPro" id="IPR050238">
    <property type="entry name" value="DNA_Rep/Repair_Clamp_Loader"/>
</dbReference>
<gene>
    <name evidence="1" type="ORF">GGQ01_002408</name>
</gene>
<organism evidence="1 2">
    <name type="scientific">Salinibacter ruber</name>
    <dbReference type="NCBI Taxonomy" id="146919"/>
    <lineage>
        <taxon>Bacteria</taxon>
        <taxon>Pseudomonadati</taxon>
        <taxon>Rhodothermota</taxon>
        <taxon>Rhodothermia</taxon>
        <taxon>Rhodothermales</taxon>
        <taxon>Salinibacteraceae</taxon>
        <taxon>Salinibacter</taxon>
    </lineage>
</organism>
<dbReference type="GO" id="GO:0003887">
    <property type="term" value="F:DNA-directed DNA polymerase activity"/>
    <property type="evidence" value="ECO:0007669"/>
    <property type="project" value="UniProtKB-EC"/>
</dbReference>
<dbReference type="Gene3D" id="3.40.50.300">
    <property type="entry name" value="P-loop containing nucleotide triphosphate hydrolases"/>
    <property type="match status" value="1"/>
</dbReference>
<protein>
    <submittedName>
        <fullName evidence="1">DNA polymerase-3 subunit delta</fullName>
        <ecNumber evidence="1">2.7.7.7</ecNumber>
    </submittedName>
</protein>
<dbReference type="Proteomes" id="UP001155040">
    <property type="component" value="Unassembled WGS sequence"/>
</dbReference>
<dbReference type="GO" id="GO:0006261">
    <property type="term" value="P:DNA-templated DNA replication"/>
    <property type="evidence" value="ECO:0007669"/>
    <property type="project" value="TreeGrafter"/>
</dbReference>
<dbReference type="InterPro" id="IPR027417">
    <property type="entry name" value="P-loop_NTPase"/>
</dbReference>
<dbReference type="PANTHER" id="PTHR11669">
    <property type="entry name" value="REPLICATION FACTOR C / DNA POLYMERASE III GAMMA-TAU SUBUNIT"/>
    <property type="match status" value="1"/>
</dbReference>
<keyword evidence="1" id="KW-0548">Nucleotidyltransferase</keyword>
<dbReference type="RefSeq" id="WP_103016581.1">
    <property type="nucleotide sequence ID" value="NZ_JANTZC010000021.1"/>
</dbReference>
<dbReference type="AlphaFoldDB" id="A0A9X2UMN8"/>
<dbReference type="SUPFAM" id="SSF52540">
    <property type="entry name" value="P-loop containing nucleoside triphosphate hydrolases"/>
    <property type="match status" value="1"/>
</dbReference>
<evidence type="ECO:0000313" key="2">
    <source>
        <dbReference type="Proteomes" id="UP001155040"/>
    </source>
</evidence>
<dbReference type="EMBL" id="JANUBF010000017">
    <property type="protein sequence ID" value="MCS4037328.1"/>
    <property type="molecule type" value="Genomic_DNA"/>
</dbReference>
<sequence>MAWSSVLDQERVVQTLRRALTQERVAHAYLLHGPDGVGKRAVAYEMARALQCPEQADEACDACPTCRKTQRMVHPDVHVNLPHPWSQEKDRDEEDMGKRIRRLGDNPYAAIDYVRRPSLADPSETSNQQVYYRIDQVRQDIIQPMSLARGEGAYKVNVLIDAEKMREEAANTFLKLLEEPPPQTVFLLTTNRPEQLLPTILSRCQQLRFDPLLPETIEQALVDRENMAPDEASMLSRMADGSYSRALELAENDALMTSRELVLDYFRAAYTQKVESLDSCIQELKSQGRERVKSVLRLMLRWMRDLLLYRTMGEEAPLVNVDQKEAVARFCNNLPDADLEGMVTLVEEAMELAERNVRVALVLTALAQGLARAMRGQEVESLYVPLSEAERLAPA</sequence>
<comment type="caution">
    <text evidence="1">The sequence shown here is derived from an EMBL/GenBank/DDBJ whole genome shotgun (WGS) entry which is preliminary data.</text>
</comment>